<organism evidence="2 3">
    <name type="scientific">Faunimonas pinastri</name>
    <dbReference type="NCBI Taxonomy" id="1855383"/>
    <lineage>
        <taxon>Bacteria</taxon>
        <taxon>Pseudomonadati</taxon>
        <taxon>Pseudomonadota</taxon>
        <taxon>Alphaproteobacteria</taxon>
        <taxon>Hyphomicrobiales</taxon>
        <taxon>Afifellaceae</taxon>
        <taxon>Faunimonas</taxon>
    </lineage>
</organism>
<accession>A0A1H9JXL1</accession>
<reference evidence="2 3" key="1">
    <citation type="submission" date="2016-10" db="EMBL/GenBank/DDBJ databases">
        <authorList>
            <person name="de Groot N.N."/>
        </authorList>
    </citation>
    <scope>NUCLEOTIDE SEQUENCE [LARGE SCALE GENOMIC DNA]</scope>
    <source>
        <strain evidence="2 3">A52C2</strain>
    </source>
</reference>
<evidence type="ECO:0000313" key="2">
    <source>
        <dbReference type="EMBL" id="SEQ91558.1"/>
    </source>
</evidence>
<dbReference type="Gene3D" id="3.40.50.2000">
    <property type="entry name" value="Glycogen Phosphorylase B"/>
    <property type="match status" value="2"/>
</dbReference>
<dbReference type="RefSeq" id="WP_092497028.1">
    <property type="nucleotide sequence ID" value="NZ_FOFG01000009.1"/>
</dbReference>
<dbReference type="PANTHER" id="PTHR45947">
    <property type="entry name" value="SULFOQUINOVOSYL TRANSFERASE SQD2"/>
    <property type="match status" value="1"/>
</dbReference>
<sequence length="372" mass="41843">MKVVFFVHAVASCWNNGNAHFLRGVVTALQEKGHEVVLHEPAGAWSRENLIADHGVAALERYARTFPHIQPALYAGDPDLIELTEGADLVIVHEWNEPDLVNRLGRMRANGAPFVLLFHDTHHRAATVPDEMARFDLSGYDGVLAFGAAIGEIYEERGWARRVWTWHEAADTSIFYPRQAGEIAGDLVWVGNWGDEERSDELREFLLEPSSALALTTHIYGVRYPQYARDELKQHGIEYRGFLPNYDAPDAFARHRFTVHVPRRPYARALPGIPTIRVFEALACGIPLISAPWEDTEQLFPAGSYLRVNSGEEMRRAMRAVLDDEDLAASLRETGLKAVLNGHTCRDRVDQLLEIYSTLAPRTGAQRMQEAV</sequence>
<feature type="domain" description="Spore protein YkvP/CgeB glycosyl transferase-like" evidence="1">
    <location>
        <begin position="203"/>
        <end position="354"/>
    </location>
</feature>
<name>A0A1H9JXL1_9HYPH</name>
<dbReference type="AlphaFoldDB" id="A0A1H9JXL1"/>
<dbReference type="InterPro" id="IPR055259">
    <property type="entry name" value="YkvP/CgeB_Glyco_trans-like"/>
</dbReference>
<evidence type="ECO:0000259" key="1">
    <source>
        <dbReference type="Pfam" id="PF13524"/>
    </source>
</evidence>
<dbReference type="PANTHER" id="PTHR45947:SF3">
    <property type="entry name" value="SULFOQUINOVOSYL TRANSFERASE SQD2"/>
    <property type="match status" value="1"/>
</dbReference>
<dbReference type="EMBL" id="FOFG01000009">
    <property type="protein sequence ID" value="SEQ91558.1"/>
    <property type="molecule type" value="Genomic_DNA"/>
</dbReference>
<dbReference type="InterPro" id="IPR050194">
    <property type="entry name" value="Glycosyltransferase_grp1"/>
</dbReference>
<dbReference type="GO" id="GO:0016757">
    <property type="term" value="F:glycosyltransferase activity"/>
    <property type="evidence" value="ECO:0007669"/>
    <property type="project" value="TreeGrafter"/>
</dbReference>
<gene>
    <name evidence="2" type="ORF">SAMN05216548_1097</name>
</gene>
<dbReference type="Pfam" id="PF13524">
    <property type="entry name" value="Glyco_trans_1_2"/>
    <property type="match status" value="1"/>
</dbReference>
<proteinExistence type="predicted"/>
<protein>
    <submittedName>
        <fullName evidence="2">Spore maturation protein CgeB</fullName>
    </submittedName>
</protein>
<dbReference type="SUPFAM" id="SSF53756">
    <property type="entry name" value="UDP-Glycosyltransferase/glycogen phosphorylase"/>
    <property type="match status" value="1"/>
</dbReference>
<keyword evidence="3" id="KW-1185">Reference proteome</keyword>
<dbReference type="CDD" id="cd03801">
    <property type="entry name" value="GT4_PimA-like"/>
    <property type="match status" value="1"/>
</dbReference>
<dbReference type="STRING" id="1855383.SAMN05216548_1097"/>
<evidence type="ECO:0000313" key="3">
    <source>
        <dbReference type="Proteomes" id="UP000199647"/>
    </source>
</evidence>
<dbReference type="Proteomes" id="UP000199647">
    <property type="component" value="Unassembled WGS sequence"/>
</dbReference>
<dbReference type="OrthoDB" id="9813806at2"/>